<dbReference type="Pfam" id="PF00563">
    <property type="entry name" value="EAL"/>
    <property type="match status" value="1"/>
</dbReference>
<dbReference type="PROSITE" id="PS50887">
    <property type="entry name" value="GGDEF"/>
    <property type="match status" value="1"/>
</dbReference>
<reference evidence="3 4" key="1">
    <citation type="submission" date="2017-02" db="EMBL/GenBank/DDBJ databases">
        <authorList>
            <person name="Peterson S.W."/>
        </authorList>
    </citation>
    <scope>NUCLEOTIDE SEQUENCE [LARGE SCALE GENOMIC DNA]</scope>
    <source>
        <strain evidence="3 4">USBA 369</strain>
    </source>
</reference>
<dbReference type="EMBL" id="FUXL01000002">
    <property type="protein sequence ID" value="SJZ68540.1"/>
    <property type="molecule type" value="Genomic_DNA"/>
</dbReference>
<organism evidence="3 4">
    <name type="scientific">Consotaella salsifontis</name>
    <dbReference type="NCBI Taxonomy" id="1365950"/>
    <lineage>
        <taxon>Bacteria</taxon>
        <taxon>Pseudomonadati</taxon>
        <taxon>Pseudomonadota</taxon>
        <taxon>Alphaproteobacteria</taxon>
        <taxon>Hyphomicrobiales</taxon>
        <taxon>Aurantimonadaceae</taxon>
        <taxon>Consotaella</taxon>
    </lineage>
</organism>
<accession>A0A1T4MN55</accession>
<dbReference type="SMART" id="SM00267">
    <property type="entry name" value="GGDEF"/>
    <property type="match status" value="1"/>
</dbReference>
<dbReference type="SMART" id="SM00052">
    <property type="entry name" value="EAL"/>
    <property type="match status" value="1"/>
</dbReference>
<protein>
    <submittedName>
        <fullName evidence="3">Diguanylate cyclase (GGDEF) domain-containing protein</fullName>
    </submittedName>
</protein>
<dbReference type="STRING" id="1365950.SAMN05428963_102207"/>
<sequence length="602" mass="66973">MILSNEEKERLETLDQYLLSGAFDERQFDHLVQLAARIFAIPNCYISTIGATAQICRAHTGEFHFEEIARQDSFCNWTIIDESDDILVVEDACEDSRFAQNMLVKGFPFVRFYAGAALISPSGHRIGALCLVDDKPHRLNEEERATLRCLASFVIEHIELMRLGHAARIDTLTQLANRTMLLSAIRKSFDDKVRATAMIIDLDGFKEINDTLGHNAGDFVLQAVGKRLRAFDGQDRVIARLGGDEFVLFIANSADPLASKRLAGDLIAAIQEPIDVDGQIVHICASVGIASTATLDSDEMQVLGNADLALYQAKATGRGCARIFTADLRHRALERGNINLELQEAWETRSFELYYQPQVSLRDGSWVGAEALIRWNYPHRGVVLPSAFLPVLEASHLAAPVGEWIIRAACRQAASWQELASGRFRMGVNLFGAQFRNRDLAAIVAKALDDHGLPSPALELEITENIILRREQSTMEQLEDLRAMGVGIAFDDFGTGYASLAMLKDYPVSRLKIDRSFIRTITSNRKDQVIVEAITSLAKGIGLEVIAEGIEHAEQAEIMRGYHCHEAQGYFFGRPMKAADFERQWQQSRERASLPILVGRAG</sequence>
<dbReference type="Gene3D" id="3.30.70.270">
    <property type="match status" value="1"/>
</dbReference>
<dbReference type="CDD" id="cd01948">
    <property type="entry name" value="EAL"/>
    <property type="match status" value="1"/>
</dbReference>
<dbReference type="Pfam" id="PF00990">
    <property type="entry name" value="GGDEF"/>
    <property type="match status" value="1"/>
</dbReference>
<evidence type="ECO:0000259" key="1">
    <source>
        <dbReference type="PROSITE" id="PS50883"/>
    </source>
</evidence>
<dbReference type="InterPro" id="IPR035919">
    <property type="entry name" value="EAL_sf"/>
</dbReference>
<evidence type="ECO:0000259" key="2">
    <source>
        <dbReference type="PROSITE" id="PS50887"/>
    </source>
</evidence>
<dbReference type="Proteomes" id="UP000190135">
    <property type="component" value="Unassembled WGS sequence"/>
</dbReference>
<dbReference type="SUPFAM" id="SSF141868">
    <property type="entry name" value="EAL domain-like"/>
    <property type="match status" value="1"/>
</dbReference>
<dbReference type="InterPro" id="IPR043128">
    <property type="entry name" value="Rev_trsase/Diguanyl_cyclase"/>
</dbReference>
<evidence type="ECO:0000313" key="3">
    <source>
        <dbReference type="EMBL" id="SJZ68540.1"/>
    </source>
</evidence>
<dbReference type="SUPFAM" id="SSF55073">
    <property type="entry name" value="Nucleotide cyclase"/>
    <property type="match status" value="1"/>
</dbReference>
<proteinExistence type="predicted"/>
<dbReference type="AlphaFoldDB" id="A0A1T4MN55"/>
<feature type="domain" description="GGDEF" evidence="2">
    <location>
        <begin position="193"/>
        <end position="326"/>
    </location>
</feature>
<feature type="domain" description="EAL" evidence="1">
    <location>
        <begin position="335"/>
        <end position="589"/>
    </location>
</feature>
<dbReference type="PANTHER" id="PTHR44757">
    <property type="entry name" value="DIGUANYLATE CYCLASE DGCP"/>
    <property type="match status" value="1"/>
</dbReference>
<dbReference type="PANTHER" id="PTHR44757:SF2">
    <property type="entry name" value="BIOFILM ARCHITECTURE MAINTENANCE PROTEIN MBAA"/>
    <property type="match status" value="1"/>
</dbReference>
<gene>
    <name evidence="3" type="ORF">SAMN05428963_102207</name>
</gene>
<dbReference type="InterPro" id="IPR001633">
    <property type="entry name" value="EAL_dom"/>
</dbReference>
<dbReference type="NCBIfam" id="TIGR00254">
    <property type="entry name" value="GGDEF"/>
    <property type="match status" value="1"/>
</dbReference>
<dbReference type="Gene3D" id="3.20.20.450">
    <property type="entry name" value="EAL domain"/>
    <property type="match status" value="1"/>
</dbReference>
<keyword evidence="4" id="KW-1185">Reference proteome</keyword>
<dbReference type="InterPro" id="IPR052155">
    <property type="entry name" value="Biofilm_reg_signaling"/>
</dbReference>
<name>A0A1T4MN55_9HYPH</name>
<dbReference type="CDD" id="cd01949">
    <property type="entry name" value="GGDEF"/>
    <property type="match status" value="1"/>
</dbReference>
<dbReference type="InterPro" id="IPR029787">
    <property type="entry name" value="Nucleotide_cyclase"/>
</dbReference>
<dbReference type="Gene3D" id="3.30.450.40">
    <property type="match status" value="1"/>
</dbReference>
<dbReference type="InterPro" id="IPR000160">
    <property type="entry name" value="GGDEF_dom"/>
</dbReference>
<dbReference type="SUPFAM" id="SSF55781">
    <property type="entry name" value="GAF domain-like"/>
    <property type="match status" value="1"/>
</dbReference>
<evidence type="ECO:0000313" key="4">
    <source>
        <dbReference type="Proteomes" id="UP000190135"/>
    </source>
</evidence>
<dbReference type="InterPro" id="IPR029016">
    <property type="entry name" value="GAF-like_dom_sf"/>
</dbReference>
<dbReference type="RefSeq" id="WP_207552876.1">
    <property type="nucleotide sequence ID" value="NZ_FUXL01000002.1"/>
</dbReference>
<dbReference type="PROSITE" id="PS50883">
    <property type="entry name" value="EAL"/>
    <property type="match status" value="1"/>
</dbReference>